<evidence type="ECO:0000313" key="4">
    <source>
        <dbReference type="Proteomes" id="UP000507470"/>
    </source>
</evidence>
<dbReference type="PROSITE" id="PS50041">
    <property type="entry name" value="C_TYPE_LECTIN_2"/>
    <property type="match status" value="2"/>
</dbReference>
<keyword evidence="1" id="KW-1015">Disulfide bond</keyword>
<dbReference type="InterPro" id="IPR018378">
    <property type="entry name" value="C-type_lectin_CS"/>
</dbReference>
<proteinExistence type="predicted"/>
<evidence type="ECO:0000256" key="1">
    <source>
        <dbReference type="ARBA" id="ARBA00023157"/>
    </source>
</evidence>
<feature type="domain" description="C-type lectin" evidence="2">
    <location>
        <begin position="240"/>
        <end position="306"/>
    </location>
</feature>
<dbReference type="PROSITE" id="PS00615">
    <property type="entry name" value="C_TYPE_LECTIN_1"/>
    <property type="match status" value="1"/>
</dbReference>
<dbReference type="InterPro" id="IPR016186">
    <property type="entry name" value="C-type_lectin-like/link_sf"/>
</dbReference>
<feature type="domain" description="C-type lectin" evidence="2">
    <location>
        <begin position="118"/>
        <end position="238"/>
    </location>
</feature>
<name>A0A6J8CQ90_MYTCO</name>
<sequence length="307" mass="35130">MITESDFFRMYVMMTVVMFCSSSYDFSELKEVIFRVQSDQTVMSSQYTDDLYSESLSMCSLMCSLQEKCCVASFSDETSICRLDKSENCCAATNIAVGSRALKRIEYFPPECSECVSFGMSLYKIIEITATWSEAMNNCTCFGGNLAEIETDAESGFITNEIFTRNTGAVGYWLGGYNFNNDSDLEWISKSNERMPYTNYAPNEPNQPASENCLMAFKDFNFEWVDVYCHLKGAYISVGYWLGGYNFKNDSDLEWISKPNERMPYTNYASNEPNQPASENCLLAFKNFNFEWVDVYCHLKGAYICEF</sequence>
<dbReference type="InterPro" id="IPR016187">
    <property type="entry name" value="CTDL_fold"/>
</dbReference>
<dbReference type="SUPFAM" id="SSF56436">
    <property type="entry name" value="C-type lectin-like"/>
    <property type="match status" value="2"/>
</dbReference>
<evidence type="ECO:0000259" key="2">
    <source>
        <dbReference type="PROSITE" id="PS50041"/>
    </source>
</evidence>
<dbReference type="InterPro" id="IPR001304">
    <property type="entry name" value="C-type_lectin-like"/>
</dbReference>
<dbReference type="AlphaFoldDB" id="A0A6J8CQ90"/>
<dbReference type="InterPro" id="IPR050111">
    <property type="entry name" value="C-type_lectin/snaclec_domain"/>
</dbReference>
<organism evidence="3 4">
    <name type="scientific">Mytilus coruscus</name>
    <name type="common">Sea mussel</name>
    <dbReference type="NCBI Taxonomy" id="42192"/>
    <lineage>
        <taxon>Eukaryota</taxon>
        <taxon>Metazoa</taxon>
        <taxon>Spiralia</taxon>
        <taxon>Lophotrochozoa</taxon>
        <taxon>Mollusca</taxon>
        <taxon>Bivalvia</taxon>
        <taxon>Autobranchia</taxon>
        <taxon>Pteriomorphia</taxon>
        <taxon>Mytilida</taxon>
        <taxon>Mytiloidea</taxon>
        <taxon>Mytilidae</taxon>
        <taxon>Mytilinae</taxon>
        <taxon>Mytilus</taxon>
    </lineage>
</organism>
<dbReference type="Pfam" id="PF00059">
    <property type="entry name" value="Lectin_C"/>
    <property type="match status" value="1"/>
</dbReference>
<accession>A0A6J8CQ90</accession>
<keyword evidence="4" id="KW-1185">Reference proteome</keyword>
<gene>
    <name evidence="3" type="ORF">MCOR_31708</name>
</gene>
<evidence type="ECO:0000313" key="3">
    <source>
        <dbReference type="EMBL" id="CAC5397254.1"/>
    </source>
</evidence>
<dbReference type="Proteomes" id="UP000507470">
    <property type="component" value="Unassembled WGS sequence"/>
</dbReference>
<dbReference type="PANTHER" id="PTHR22803">
    <property type="entry name" value="MANNOSE, PHOSPHOLIPASE, LECTIN RECEPTOR RELATED"/>
    <property type="match status" value="1"/>
</dbReference>
<dbReference type="EMBL" id="CACVKT020005672">
    <property type="protein sequence ID" value="CAC5397254.1"/>
    <property type="molecule type" value="Genomic_DNA"/>
</dbReference>
<dbReference type="SMART" id="SM00034">
    <property type="entry name" value="CLECT"/>
    <property type="match status" value="1"/>
</dbReference>
<reference evidence="3 4" key="1">
    <citation type="submission" date="2020-06" db="EMBL/GenBank/DDBJ databases">
        <authorList>
            <person name="Li R."/>
            <person name="Bekaert M."/>
        </authorList>
    </citation>
    <scope>NUCLEOTIDE SEQUENCE [LARGE SCALE GENOMIC DNA]</scope>
    <source>
        <strain evidence="4">wild</strain>
    </source>
</reference>
<dbReference type="Gene3D" id="3.10.100.10">
    <property type="entry name" value="Mannose-Binding Protein A, subunit A"/>
    <property type="match status" value="2"/>
</dbReference>
<protein>
    <recommendedName>
        <fullName evidence="2">C-type lectin domain-containing protein</fullName>
    </recommendedName>
</protein>
<dbReference type="CDD" id="cd00037">
    <property type="entry name" value="CLECT"/>
    <property type="match status" value="1"/>
</dbReference>
<dbReference type="OrthoDB" id="6113286at2759"/>